<gene>
    <name evidence="2" type="ORF">BVC80_9021g47</name>
</gene>
<dbReference type="OrthoDB" id="1902550at2759"/>
<dbReference type="CDD" id="cd22160">
    <property type="entry name" value="F-box_AtFBL13-like"/>
    <property type="match status" value="1"/>
</dbReference>
<dbReference type="InterPro" id="IPR036047">
    <property type="entry name" value="F-box-like_dom_sf"/>
</dbReference>
<dbReference type="Gene3D" id="3.80.10.10">
    <property type="entry name" value="Ribonuclease Inhibitor"/>
    <property type="match status" value="1"/>
</dbReference>
<dbReference type="AlphaFoldDB" id="A0A200QV39"/>
<feature type="domain" description="F-box" evidence="1">
    <location>
        <begin position="19"/>
        <end position="57"/>
    </location>
</feature>
<organism evidence="2 3">
    <name type="scientific">Macleaya cordata</name>
    <name type="common">Five-seeded plume-poppy</name>
    <name type="synonym">Bocconia cordata</name>
    <dbReference type="NCBI Taxonomy" id="56857"/>
    <lineage>
        <taxon>Eukaryota</taxon>
        <taxon>Viridiplantae</taxon>
        <taxon>Streptophyta</taxon>
        <taxon>Embryophyta</taxon>
        <taxon>Tracheophyta</taxon>
        <taxon>Spermatophyta</taxon>
        <taxon>Magnoliopsida</taxon>
        <taxon>Ranunculales</taxon>
        <taxon>Papaveraceae</taxon>
        <taxon>Papaveroideae</taxon>
        <taxon>Macleaya</taxon>
    </lineage>
</organism>
<dbReference type="Pfam" id="PF00646">
    <property type="entry name" value="F-box"/>
    <property type="match status" value="1"/>
</dbReference>
<dbReference type="PROSITE" id="PS50181">
    <property type="entry name" value="FBOX"/>
    <property type="match status" value="1"/>
</dbReference>
<comment type="caution">
    <text evidence="2">The sequence shown here is derived from an EMBL/GenBank/DDBJ whole genome shotgun (WGS) entry which is preliminary data.</text>
</comment>
<dbReference type="InParanoid" id="A0A200QV39"/>
<sequence>MVLKTRKLLKGQNDMGQGEDRISKLPDSLLHNILSFLQIKCVVRTSILSKRWSSYTELLEGPKKTKVDGLHNCEVKIYAPNLVSLTYYGSIAKGYVLSTFSSLVDADVNFVFETRREEIGYGASIPNLLQGLSNVKCLKVSGKTLEGISADHLLKNLPTFHNLIQLNLTSKVQYAADKALFVLLQMTPNLESLVFHRESTSLSKNLGFRPSAHSNNDVWTQNMVTGCLFQHLKCVHFKQFSGYPRELDMIKLILKNARALQTITIESSSFLKEALNTEVVIMEQLLRLPRDSPSCVIEFS</sequence>
<evidence type="ECO:0000313" key="2">
    <source>
        <dbReference type="EMBL" id="OVA14312.1"/>
    </source>
</evidence>
<dbReference type="InterPro" id="IPR001810">
    <property type="entry name" value="F-box_dom"/>
</dbReference>
<dbReference type="STRING" id="56857.A0A200QV39"/>
<dbReference type="Pfam" id="PF08387">
    <property type="entry name" value="FBD"/>
    <property type="match status" value="1"/>
</dbReference>
<accession>A0A200QV39</accession>
<dbReference type="PANTHER" id="PTHR31900:SF30">
    <property type="entry name" value="SUPERFAMILY PROTEIN, PUTATIVE-RELATED"/>
    <property type="match status" value="1"/>
</dbReference>
<protein>
    <submittedName>
        <fullName evidence="2">F-box domain</fullName>
    </submittedName>
</protein>
<reference evidence="2 3" key="1">
    <citation type="journal article" date="2017" name="Mol. Plant">
        <title>The Genome of Medicinal Plant Macleaya cordata Provides New Insights into Benzylisoquinoline Alkaloids Metabolism.</title>
        <authorList>
            <person name="Liu X."/>
            <person name="Liu Y."/>
            <person name="Huang P."/>
            <person name="Ma Y."/>
            <person name="Qing Z."/>
            <person name="Tang Q."/>
            <person name="Cao H."/>
            <person name="Cheng P."/>
            <person name="Zheng Y."/>
            <person name="Yuan Z."/>
            <person name="Zhou Y."/>
            <person name="Liu J."/>
            <person name="Tang Z."/>
            <person name="Zhuo Y."/>
            <person name="Zhang Y."/>
            <person name="Yu L."/>
            <person name="Huang J."/>
            <person name="Yang P."/>
            <person name="Peng Q."/>
            <person name="Zhang J."/>
            <person name="Jiang W."/>
            <person name="Zhang Z."/>
            <person name="Lin K."/>
            <person name="Ro D.K."/>
            <person name="Chen X."/>
            <person name="Xiong X."/>
            <person name="Shang Y."/>
            <person name="Huang S."/>
            <person name="Zeng J."/>
        </authorList>
    </citation>
    <scope>NUCLEOTIDE SEQUENCE [LARGE SCALE GENOMIC DNA]</scope>
    <source>
        <strain evidence="3">cv. BLH2017</strain>
        <tissue evidence="2">Root</tissue>
    </source>
</reference>
<dbReference type="Proteomes" id="UP000195402">
    <property type="component" value="Unassembled WGS sequence"/>
</dbReference>
<evidence type="ECO:0000313" key="3">
    <source>
        <dbReference type="Proteomes" id="UP000195402"/>
    </source>
</evidence>
<dbReference type="EMBL" id="MVGT01001057">
    <property type="protein sequence ID" value="OVA14312.1"/>
    <property type="molecule type" value="Genomic_DNA"/>
</dbReference>
<proteinExistence type="predicted"/>
<name>A0A200QV39_MACCD</name>
<dbReference type="FunCoup" id="A0A200QV39">
    <property type="interactions" value="3056"/>
</dbReference>
<evidence type="ECO:0000259" key="1">
    <source>
        <dbReference type="PROSITE" id="PS50181"/>
    </source>
</evidence>
<dbReference type="InterPro" id="IPR006566">
    <property type="entry name" value="FBD"/>
</dbReference>
<keyword evidence="3" id="KW-1185">Reference proteome</keyword>
<dbReference type="SMART" id="SM00579">
    <property type="entry name" value="FBD"/>
    <property type="match status" value="1"/>
</dbReference>
<dbReference type="OMA" id="FASGYEN"/>
<dbReference type="InterPro" id="IPR032675">
    <property type="entry name" value="LRR_dom_sf"/>
</dbReference>
<dbReference type="SUPFAM" id="SSF81383">
    <property type="entry name" value="F-box domain"/>
    <property type="match status" value="1"/>
</dbReference>
<dbReference type="InterPro" id="IPR053781">
    <property type="entry name" value="F-box_AtFBL13-like"/>
</dbReference>
<dbReference type="SUPFAM" id="SSF52047">
    <property type="entry name" value="RNI-like"/>
    <property type="match status" value="1"/>
</dbReference>
<dbReference type="InterPro" id="IPR050232">
    <property type="entry name" value="FBL13/AtMIF1-like"/>
</dbReference>
<dbReference type="PANTHER" id="PTHR31900">
    <property type="entry name" value="F-BOX/RNI SUPERFAMILY PROTEIN-RELATED"/>
    <property type="match status" value="1"/>
</dbReference>